<sequence>MSRTRVVACALETRAAQAGACAARDRQLDGRDGVAEPRARLVVSRPGRASSSSSLSQLGQARGRPTGTQAADVAAAQEGPPWLSIKLRFIVARECNSSWHSKWWCRQNTQTARLVSRV</sequence>
<keyword evidence="3" id="KW-1185">Reference proteome</keyword>
<gene>
    <name evidence="2" type="ORF">OLEA9_A022686</name>
</gene>
<feature type="region of interest" description="Disordered" evidence="1">
    <location>
        <begin position="41"/>
        <end position="75"/>
    </location>
</feature>
<evidence type="ECO:0000313" key="3">
    <source>
        <dbReference type="Proteomes" id="UP000594638"/>
    </source>
</evidence>
<dbReference type="AlphaFoldDB" id="A0A8S0TKF9"/>
<comment type="caution">
    <text evidence="2">The sequence shown here is derived from an EMBL/GenBank/DDBJ whole genome shotgun (WGS) entry which is preliminary data.</text>
</comment>
<accession>A0A8S0TKF9</accession>
<organism evidence="2 3">
    <name type="scientific">Olea europaea subsp. europaea</name>
    <dbReference type="NCBI Taxonomy" id="158383"/>
    <lineage>
        <taxon>Eukaryota</taxon>
        <taxon>Viridiplantae</taxon>
        <taxon>Streptophyta</taxon>
        <taxon>Embryophyta</taxon>
        <taxon>Tracheophyta</taxon>
        <taxon>Spermatophyta</taxon>
        <taxon>Magnoliopsida</taxon>
        <taxon>eudicotyledons</taxon>
        <taxon>Gunneridae</taxon>
        <taxon>Pentapetalae</taxon>
        <taxon>asterids</taxon>
        <taxon>lamiids</taxon>
        <taxon>Lamiales</taxon>
        <taxon>Oleaceae</taxon>
        <taxon>Oleeae</taxon>
        <taxon>Olea</taxon>
    </lineage>
</organism>
<dbReference type="Proteomes" id="UP000594638">
    <property type="component" value="Unassembled WGS sequence"/>
</dbReference>
<feature type="compositionally biased region" description="Low complexity" evidence="1">
    <location>
        <begin position="47"/>
        <end position="62"/>
    </location>
</feature>
<evidence type="ECO:0000313" key="2">
    <source>
        <dbReference type="EMBL" id="CAA3006384.1"/>
    </source>
</evidence>
<proteinExistence type="predicted"/>
<reference evidence="2 3" key="1">
    <citation type="submission" date="2019-12" db="EMBL/GenBank/DDBJ databases">
        <authorList>
            <person name="Alioto T."/>
            <person name="Alioto T."/>
            <person name="Gomez Garrido J."/>
        </authorList>
    </citation>
    <scope>NUCLEOTIDE SEQUENCE [LARGE SCALE GENOMIC DNA]</scope>
</reference>
<dbReference type="Gramene" id="OE9A022686T1">
    <property type="protein sequence ID" value="OE9A022686C1"/>
    <property type="gene ID" value="OE9A022686"/>
</dbReference>
<name>A0A8S0TKF9_OLEEU</name>
<protein>
    <submittedName>
        <fullName evidence="2">Uncharacterized protein</fullName>
    </submittedName>
</protein>
<dbReference type="EMBL" id="CACTIH010007260">
    <property type="protein sequence ID" value="CAA3006384.1"/>
    <property type="molecule type" value="Genomic_DNA"/>
</dbReference>
<evidence type="ECO:0000256" key="1">
    <source>
        <dbReference type="SAM" id="MobiDB-lite"/>
    </source>
</evidence>